<keyword evidence="2" id="KW-1185">Reference proteome</keyword>
<reference evidence="1 2" key="1">
    <citation type="submission" date="2010-04" db="EMBL/GenBank/DDBJ databases">
        <authorList>
            <person name="Qin X."/>
            <person name="Bachman B."/>
            <person name="Battles P."/>
            <person name="Bell A."/>
            <person name="Bess C."/>
            <person name="Bickham C."/>
            <person name="Chaboub L."/>
            <person name="Chen D."/>
            <person name="Coyle M."/>
            <person name="Deiros D.R."/>
            <person name="Dinh H."/>
            <person name="Forbes L."/>
            <person name="Fowler G."/>
            <person name="Francisco L."/>
            <person name="Fu Q."/>
            <person name="Gubbala S."/>
            <person name="Hale W."/>
            <person name="Han Y."/>
            <person name="Hemphill L."/>
            <person name="Highlander S.K."/>
            <person name="Hirani K."/>
            <person name="Hogues M."/>
            <person name="Jackson L."/>
            <person name="Jakkamsetti A."/>
            <person name="Javaid M."/>
            <person name="Jiang H."/>
            <person name="Korchina V."/>
            <person name="Kovar C."/>
            <person name="Lara F."/>
            <person name="Lee S."/>
            <person name="Mata R."/>
            <person name="Mathew T."/>
            <person name="Moen C."/>
            <person name="Morales K."/>
            <person name="Munidasa M."/>
            <person name="Nazareth L."/>
            <person name="Ngo R."/>
            <person name="Nguyen L."/>
            <person name="Okwuonu G."/>
            <person name="Ongeri F."/>
            <person name="Patil S."/>
            <person name="Petrosino J."/>
            <person name="Pham C."/>
            <person name="Pham P."/>
            <person name="Pu L.-L."/>
            <person name="Puazo M."/>
            <person name="Raj R."/>
            <person name="Reid J."/>
            <person name="Rouhana J."/>
            <person name="Saada N."/>
            <person name="Shang Y."/>
            <person name="Simmons D."/>
            <person name="Thornton R."/>
            <person name="Warren J."/>
            <person name="Weissenberger G."/>
            <person name="Zhang J."/>
            <person name="Zhang L."/>
            <person name="Zhou C."/>
            <person name="Zhu D."/>
            <person name="Muzny D."/>
            <person name="Worley K."/>
            <person name="Gibbs R."/>
        </authorList>
    </citation>
    <scope>NUCLEOTIDE SEQUENCE [LARGE SCALE GENOMIC DNA]</scope>
    <source>
        <strain evidence="1 2">ATCC 49957</strain>
    </source>
</reference>
<comment type="caution">
    <text evidence="1">The sequence shown here is derived from an EMBL/GenBank/DDBJ whole genome shotgun (WGS) entry which is preliminary data.</text>
</comment>
<accession>D5RTT0</accession>
<dbReference type="EMBL" id="ADVL01000838">
    <property type="protein sequence ID" value="EFH09290.1"/>
    <property type="molecule type" value="Genomic_DNA"/>
</dbReference>
<dbReference type="AlphaFoldDB" id="D5RTT0"/>
<sequence length="261" mass="27040">AGVFAVYGVGVDDANGTVWVTNTRQDTVAVYRQADLSLLRQFAPGTVSHPRDVVVDQPLGKAYVSATFKPEVVVFRAGTPELAGRVEIASRVRGGTFSAASLSLDAAAHRLYVVSNTTSEVAVIDTRTDTVLKVLPVPGARGSIGVSHDPQTGRIFVAAQGSDNLVVLDGESGAVIADTPVGAGALNVVFDPVRRRAYVSSRAAGTVTVTDADGKILANLGPAPLANHVAAGRDGTIFAVDKSANARGEDGDTLLRIRPRS</sequence>
<protein>
    <recommendedName>
        <fullName evidence="3">PQQ enzyme repeat protein</fullName>
    </recommendedName>
</protein>
<organism evidence="1 2">
    <name type="scientific">Pseudoroseomonas cervicalis ATCC 49957</name>
    <dbReference type="NCBI Taxonomy" id="525371"/>
    <lineage>
        <taxon>Bacteria</taxon>
        <taxon>Pseudomonadati</taxon>
        <taxon>Pseudomonadota</taxon>
        <taxon>Alphaproteobacteria</taxon>
        <taxon>Acetobacterales</taxon>
        <taxon>Roseomonadaceae</taxon>
        <taxon>Roseomonas</taxon>
    </lineage>
</organism>
<dbReference type="Proteomes" id="UP000005324">
    <property type="component" value="Unassembled WGS sequence"/>
</dbReference>
<feature type="non-terminal residue" evidence="1">
    <location>
        <position position="1"/>
    </location>
</feature>
<dbReference type="InterPro" id="IPR011048">
    <property type="entry name" value="Haem_d1_sf"/>
</dbReference>
<dbReference type="InterPro" id="IPR015943">
    <property type="entry name" value="WD40/YVTN_repeat-like_dom_sf"/>
</dbReference>
<dbReference type="InterPro" id="IPR051200">
    <property type="entry name" value="Host-pathogen_enzymatic-act"/>
</dbReference>
<dbReference type="RefSeq" id="WP_007005843.1">
    <property type="nucleotide sequence ID" value="NZ_GG770794.1"/>
</dbReference>
<evidence type="ECO:0008006" key="3">
    <source>
        <dbReference type="Google" id="ProtNLM"/>
    </source>
</evidence>
<evidence type="ECO:0000313" key="2">
    <source>
        <dbReference type="Proteomes" id="UP000005324"/>
    </source>
</evidence>
<dbReference type="PANTHER" id="PTHR47197:SF3">
    <property type="entry name" value="DIHYDRO-HEME D1 DEHYDROGENASE"/>
    <property type="match status" value="1"/>
</dbReference>
<dbReference type="PANTHER" id="PTHR47197">
    <property type="entry name" value="PROTEIN NIRF"/>
    <property type="match status" value="1"/>
</dbReference>
<dbReference type="HOGENOM" id="CLU_1067569_0_0_5"/>
<gene>
    <name evidence="1" type="ORF">HMPREF0731_4492</name>
</gene>
<name>D5RTT0_9PROT</name>
<evidence type="ECO:0000313" key="1">
    <source>
        <dbReference type="EMBL" id="EFH09290.1"/>
    </source>
</evidence>
<dbReference type="SUPFAM" id="SSF51004">
    <property type="entry name" value="C-terminal (heme d1) domain of cytochrome cd1-nitrite reductase"/>
    <property type="match status" value="1"/>
</dbReference>
<dbReference type="Gene3D" id="2.130.10.10">
    <property type="entry name" value="YVTN repeat-like/Quinoprotein amine dehydrogenase"/>
    <property type="match status" value="1"/>
</dbReference>
<proteinExistence type="predicted"/>